<evidence type="ECO:0000256" key="10">
    <source>
        <dbReference type="ARBA" id="ARBA00023303"/>
    </source>
</evidence>
<dbReference type="Proteomes" id="UP001164746">
    <property type="component" value="Chromosome 11"/>
</dbReference>
<evidence type="ECO:0000256" key="6">
    <source>
        <dbReference type="ARBA" id="ARBA00023053"/>
    </source>
</evidence>
<dbReference type="InterPro" id="IPR001873">
    <property type="entry name" value="ENaC"/>
</dbReference>
<evidence type="ECO:0000256" key="12">
    <source>
        <dbReference type="SAM" id="Phobius"/>
    </source>
</evidence>
<evidence type="ECO:0000256" key="5">
    <source>
        <dbReference type="ARBA" id="ARBA00022989"/>
    </source>
</evidence>
<evidence type="ECO:0000256" key="1">
    <source>
        <dbReference type="ARBA" id="ARBA00004141"/>
    </source>
</evidence>
<accession>A0ABY7FEW7</accession>
<keyword evidence="7 11" id="KW-0406">Ion transport</keyword>
<evidence type="ECO:0000313" key="14">
    <source>
        <dbReference type="Proteomes" id="UP001164746"/>
    </source>
</evidence>
<comment type="subcellular location">
    <subcellularLocation>
        <location evidence="1">Membrane</location>
        <topology evidence="1">Multi-pass membrane protein</topology>
    </subcellularLocation>
</comment>
<keyword evidence="14" id="KW-1185">Reference proteome</keyword>
<evidence type="ECO:0000313" key="13">
    <source>
        <dbReference type="EMBL" id="WAR19542.1"/>
    </source>
</evidence>
<keyword evidence="10 11" id="KW-0407">Ion channel</keyword>
<keyword evidence="3 11" id="KW-0894">Sodium channel</keyword>
<keyword evidence="8 12" id="KW-0472">Membrane</keyword>
<evidence type="ECO:0000256" key="3">
    <source>
        <dbReference type="ARBA" id="ARBA00022461"/>
    </source>
</evidence>
<dbReference type="Pfam" id="PF00858">
    <property type="entry name" value="ASC"/>
    <property type="match status" value="2"/>
</dbReference>
<name>A0ABY7FEW7_MYAAR</name>
<keyword evidence="5 12" id="KW-1133">Transmembrane helix</keyword>
<dbReference type="EMBL" id="CP111022">
    <property type="protein sequence ID" value="WAR19542.1"/>
    <property type="molecule type" value="Genomic_DNA"/>
</dbReference>
<evidence type="ECO:0000256" key="7">
    <source>
        <dbReference type="ARBA" id="ARBA00023065"/>
    </source>
</evidence>
<sequence length="899" mass="103848">MVSKSLEFPAVTICNQNAFRGTEAARTGRYRLVEHMFSGTSSLSVEELAVHNATDMSMDDLYVDLAHSKKDMIVSCSWKNNACGAEDFKTVMTDHGLCYTFNRDASDMTITSSGVDSGLRLTLNVEQYEYMAGPHDAAGIKILLHDPREMAFVHELGQAVPTGAHAFFGLKFMSIDNLPAPHGDCAKKELRHTTHYTMEECYLDCLTKYAKITCGCRDTYWPYLNDSPPVCTIGQHVSCVEDLYDEFDRSIREKCRCPIPCHFSIYDPSVSYSSISNHLVSKLLSSNESKQLKEKLLQSYETTAKMDHEKFSHFQDLVVTFGAKTKLIEDVIMKIERCLQLQENQTKQLFVQMEDIYLTKEKTYRYQEYAIEKNFLRGREAMEERTLANVANAYAEFALVNTRRIRRLANSPADDQVRKELYEFIMDALEVRQEIAQLAKDNISLLIKSFINGTQIFNYKFENMPRAYNPHIVPKPLMNESMYHNAYMKKYVPKLENDDMQLMFNVLEMFMNQTKLAYEERSINETELNYVFERFQYACRTYLYSKSVVYSNGIDRPLAVIKDRHDQFDSFWVTFKREIEALNQNIKSLTELITGINSAILPTFKSLQSKLYNYTENGSLGLMDLATLFTSNHTDGFTTNVSIFFQEVQTRGQSISDLLSLIKIPVDGIWTQIIDDEDSWDYYNYTNNHLFLRNLSEVIIEWNSKLEDIKTFDIRHHVEHSAEDFYSSFENVVSHLKRFKASVVVDSTFLKENILQIDIFYRQLSYEYINQQKAYDFFALISDVGGAMGIMWLLLVLGCLAAVIFQIVDRVNYFYSWPITVNVEINYNQSMKFPTITICNQNAFRGSEAARTGRYRLVEEMFVSKDPLTAEDLDRHNATNTSLNELYADLAHAKEDMIV</sequence>
<dbReference type="Gene3D" id="2.60.470.10">
    <property type="entry name" value="Acid-sensing ion channels like domains"/>
    <property type="match status" value="1"/>
</dbReference>
<evidence type="ECO:0000256" key="8">
    <source>
        <dbReference type="ARBA" id="ARBA00023136"/>
    </source>
</evidence>
<feature type="non-terminal residue" evidence="13">
    <location>
        <position position="899"/>
    </location>
</feature>
<keyword evidence="4 11" id="KW-0812">Transmembrane</keyword>
<protein>
    <submittedName>
        <fullName evidence="13">ASIC2-like protein</fullName>
    </submittedName>
</protein>
<gene>
    <name evidence="13" type="ORF">MAR_001380</name>
</gene>
<dbReference type="PANTHER" id="PTHR11690">
    <property type="entry name" value="AMILORIDE-SENSITIVE SODIUM CHANNEL-RELATED"/>
    <property type="match status" value="1"/>
</dbReference>
<keyword evidence="2 11" id="KW-0813">Transport</keyword>
<dbReference type="Gene3D" id="1.10.287.770">
    <property type="entry name" value="YojJ-like"/>
    <property type="match status" value="1"/>
</dbReference>
<feature type="transmembrane region" description="Helical" evidence="12">
    <location>
        <begin position="789"/>
        <end position="808"/>
    </location>
</feature>
<reference evidence="13" key="1">
    <citation type="submission" date="2022-11" db="EMBL/GenBank/DDBJ databases">
        <title>Centuries of genome instability and evolution in soft-shell clam transmissible cancer (bioRxiv).</title>
        <authorList>
            <person name="Hart S.F.M."/>
            <person name="Yonemitsu M.A."/>
            <person name="Giersch R.M."/>
            <person name="Beal B.F."/>
            <person name="Arriagada G."/>
            <person name="Davis B.W."/>
            <person name="Ostrander E.A."/>
            <person name="Goff S.P."/>
            <person name="Metzger M.J."/>
        </authorList>
    </citation>
    <scope>NUCLEOTIDE SEQUENCE</scope>
    <source>
        <strain evidence="13">MELC-2E11</strain>
        <tissue evidence="13">Siphon/mantle</tissue>
    </source>
</reference>
<evidence type="ECO:0000256" key="2">
    <source>
        <dbReference type="ARBA" id="ARBA00022448"/>
    </source>
</evidence>
<dbReference type="PANTHER" id="PTHR11690:SF300">
    <property type="entry name" value="PICKPOCKET PROTEIN 19"/>
    <property type="match status" value="1"/>
</dbReference>
<evidence type="ECO:0000256" key="9">
    <source>
        <dbReference type="ARBA" id="ARBA00023201"/>
    </source>
</evidence>
<proteinExistence type="inferred from homology"/>
<organism evidence="13 14">
    <name type="scientific">Mya arenaria</name>
    <name type="common">Soft-shell clam</name>
    <dbReference type="NCBI Taxonomy" id="6604"/>
    <lineage>
        <taxon>Eukaryota</taxon>
        <taxon>Metazoa</taxon>
        <taxon>Spiralia</taxon>
        <taxon>Lophotrochozoa</taxon>
        <taxon>Mollusca</taxon>
        <taxon>Bivalvia</taxon>
        <taxon>Autobranchia</taxon>
        <taxon>Heteroconchia</taxon>
        <taxon>Euheterodonta</taxon>
        <taxon>Imparidentia</taxon>
        <taxon>Neoheterodontei</taxon>
        <taxon>Myida</taxon>
        <taxon>Myoidea</taxon>
        <taxon>Myidae</taxon>
        <taxon>Mya</taxon>
    </lineage>
</organism>
<keyword evidence="6" id="KW-0915">Sodium</keyword>
<keyword evidence="9 11" id="KW-0739">Sodium transport</keyword>
<evidence type="ECO:0000256" key="11">
    <source>
        <dbReference type="RuleBase" id="RU000679"/>
    </source>
</evidence>
<dbReference type="PRINTS" id="PR01078">
    <property type="entry name" value="AMINACHANNEL"/>
</dbReference>
<evidence type="ECO:0000256" key="4">
    <source>
        <dbReference type="ARBA" id="ARBA00022692"/>
    </source>
</evidence>
<comment type="similarity">
    <text evidence="11">Belongs to the amiloride-sensitive sodium channel (TC 1.A.6) family.</text>
</comment>